<evidence type="ECO:0000256" key="5">
    <source>
        <dbReference type="ARBA" id="ARBA00023136"/>
    </source>
</evidence>
<feature type="transmembrane region" description="Helical" evidence="7">
    <location>
        <begin position="271"/>
        <end position="290"/>
    </location>
</feature>
<evidence type="ECO:0000256" key="3">
    <source>
        <dbReference type="ARBA" id="ARBA00022692"/>
    </source>
</evidence>
<evidence type="ECO:0000256" key="4">
    <source>
        <dbReference type="ARBA" id="ARBA00022989"/>
    </source>
</evidence>
<protein>
    <recommendedName>
        <fullName evidence="8">Integral membrane bound transporter domain-containing protein</fullName>
    </recommendedName>
</protein>
<feature type="transmembrane region" description="Helical" evidence="7">
    <location>
        <begin position="100"/>
        <end position="117"/>
    </location>
</feature>
<accession>F0M9G0</accession>
<dbReference type="GO" id="GO:0005886">
    <property type="term" value="C:plasma membrane"/>
    <property type="evidence" value="ECO:0007669"/>
    <property type="project" value="UniProtKB-SubCell"/>
</dbReference>
<dbReference type="HOGENOM" id="CLU_020865_0_1_11"/>
<evidence type="ECO:0000313" key="10">
    <source>
        <dbReference type="Proteomes" id="UP000008639"/>
    </source>
</evidence>
<evidence type="ECO:0000259" key="8">
    <source>
        <dbReference type="Pfam" id="PF13515"/>
    </source>
</evidence>
<dbReference type="STRING" id="930171.Asphe3_04220"/>
<dbReference type="PANTHER" id="PTHR30509">
    <property type="entry name" value="P-HYDROXYBENZOIC ACID EFFLUX PUMP SUBUNIT-RELATED"/>
    <property type="match status" value="1"/>
</dbReference>
<evidence type="ECO:0000256" key="6">
    <source>
        <dbReference type="ARBA" id="ARBA00043993"/>
    </source>
</evidence>
<keyword evidence="5 7" id="KW-0472">Membrane</keyword>
<evidence type="ECO:0000256" key="7">
    <source>
        <dbReference type="SAM" id="Phobius"/>
    </source>
</evidence>
<comment type="subcellular location">
    <subcellularLocation>
        <location evidence="1">Cell membrane</location>
        <topology evidence="1">Multi-pass membrane protein</topology>
    </subcellularLocation>
</comment>
<evidence type="ECO:0000256" key="1">
    <source>
        <dbReference type="ARBA" id="ARBA00004651"/>
    </source>
</evidence>
<proteinExistence type="inferred from homology"/>
<feature type="domain" description="Integral membrane bound transporter" evidence="8">
    <location>
        <begin position="208"/>
        <end position="342"/>
    </location>
</feature>
<organism evidence="9 10">
    <name type="scientific">Pseudarthrobacter phenanthrenivorans (strain DSM 18606 / JCM 16027 / LMG 23796 / Sphe3)</name>
    <name type="common">Arthrobacter phenanthrenivorans</name>
    <dbReference type="NCBI Taxonomy" id="930171"/>
    <lineage>
        <taxon>Bacteria</taxon>
        <taxon>Bacillati</taxon>
        <taxon>Actinomycetota</taxon>
        <taxon>Actinomycetes</taxon>
        <taxon>Micrococcales</taxon>
        <taxon>Micrococcaceae</taxon>
        <taxon>Pseudarthrobacter</taxon>
    </lineage>
</organism>
<feature type="transmembrane region" description="Helical" evidence="7">
    <location>
        <begin position="246"/>
        <end position="265"/>
    </location>
</feature>
<feature type="transmembrane region" description="Helical" evidence="7">
    <location>
        <begin position="329"/>
        <end position="346"/>
    </location>
</feature>
<feature type="transmembrane region" description="Helical" evidence="7">
    <location>
        <begin position="150"/>
        <end position="169"/>
    </location>
</feature>
<dbReference type="InterPro" id="IPR049453">
    <property type="entry name" value="Memb_transporter_dom"/>
</dbReference>
<keyword evidence="2" id="KW-1003">Cell membrane</keyword>
<dbReference type="KEGG" id="apn:Asphe3_04220"/>
<feature type="transmembrane region" description="Helical" evidence="7">
    <location>
        <begin position="297"/>
        <end position="317"/>
    </location>
</feature>
<comment type="similarity">
    <text evidence="6">Belongs to the YccS/YhfK family.</text>
</comment>
<dbReference type="Proteomes" id="UP000008639">
    <property type="component" value="Chromosome"/>
</dbReference>
<sequence>MVGMERILLQVRALHRLEPANNDHLAAMRVALSVAVPSLLLLAAGRTDLIIYAVFGALTGMYGRSEPHQLRLRHQSQAAVVLLGGVAVGVFLSVNHLHSWWLVGMEAVLAAVGSVFADRVRLRPNGPFFGILALGACASVPTVVPWHAAMLIAAGSAAFSMLVGFGGWIRSRSWQRGASRGLPATLGAGGREQLVHAVRYMAAVGAAGGIGVLSGSGHPHWAMAAAAVPLAGADLPSSVRRGIHRIVGTFVGLVVTAAVILPVPWSLAGLFPGRQAVVLALLVIVFQFTTELFMTRHYGLAMVSFTPVILLMTQLAHPSDPGVLILERAVETLVGALVGILVVVAVRRAGTRSTAALLGVGPLLTLSSLRRFPGRSRH</sequence>
<evidence type="ECO:0000313" key="9">
    <source>
        <dbReference type="EMBL" id="ADX71637.1"/>
    </source>
</evidence>
<name>F0M9G0_PSEPM</name>
<gene>
    <name evidence="9" type="ordered locus">Asphe3_04220</name>
</gene>
<dbReference type="AlphaFoldDB" id="F0M9G0"/>
<feature type="transmembrane region" description="Helical" evidence="7">
    <location>
        <begin position="77"/>
        <end position="94"/>
    </location>
</feature>
<dbReference type="Pfam" id="PF13515">
    <property type="entry name" value="FUSC_2"/>
    <property type="match status" value="1"/>
</dbReference>
<dbReference type="PANTHER" id="PTHR30509:SF9">
    <property type="entry name" value="MULTIDRUG RESISTANCE PROTEIN MDTO"/>
    <property type="match status" value="1"/>
</dbReference>
<dbReference type="EMBL" id="CP002379">
    <property type="protein sequence ID" value="ADX71637.1"/>
    <property type="molecule type" value="Genomic_DNA"/>
</dbReference>
<feature type="transmembrane region" description="Helical" evidence="7">
    <location>
        <begin position="126"/>
        <end position="144"/>
    </location>
</feature>
<keyword evidence="4 7" id="KW-1133">Transmembrane helix</keyword>
<keyword evidence="3 7" id="KW-0812">Transmembrane</keyword>
<evidence type="ECO:0000256" key="2">
    <source>
        <dbReference type="ARBA" id="ARBA00022475"/>
    </source>
</evidence>
<reference evidence="9 10" key="1">
    <citation type="journal article" date="2011" name="Stand. Genomic Sci.">
        <title>Complete genome sequence of Arthrobacter phenanthrenivorans type strain (Sphe3).</title>
        <authorList>
            <person name="Kallimanis A."/>
            <person name="Labutti K.M."/>
            <person name="Lapidus A."/>
            <person name="Clum A."/>
            <person name="Lykidis A."/>
            <person name="Mavromatis K."/>
            <person name="Pagani I."/>
            <person name="Liolios K."/>
            <person name="Ivanova N."/>
            <person name="Goodwin L."/>
            <person name="Pitluck S."/>
            <person name="Chen A."/>
            <person name="Palaniappan K."/>
            <person name="Markowitz V."/>
            <person name="Bristow J."/>
            <person name="Velentzas A.D."/>
            <person name="Perisynakis A."/>
            <person name="Ouzounis C.C."/>
            <person name="Kyrpides N.C."/>
            <person name="Koukkou A.I."/>
            <person name="Drainas C."/>
        </authorList>
    </citation>
    <scope>NUCLEOTIDE SEQUENCE [LARGE SCALE GENOMIC DNA]</scope>
    <source>
        <strain evidence="10">DSM 18606 / JCM 16027 / LMG 23796 / Sphe3</strain>
    </source>
</reference>
<dbReference type="eggNOG" id="COG1289">
    <property type="taxonomic scope" value="Bacteria"/>
</dbReference>